<accession>A0A150HB79</accession>
<feature type="transmembrane region" description="Helical" evidence="5">
    <location>
        <begin position="218"/>
        <end position="239"/>
    </location>
</feature>
<evidence type="ECO:0000256" key="3">
    <source>
        <dbReference type="ARBA" id="ARBA00022989"/>
    </source>
</evidence>
<evidence type="ECO:0000259" key="6">
    <source>
        <dbReference type="PROSITE" id="PS50850"/>
    </source>
</evidence>
<dbReference type="EMBL" id="LQQC01000004">
    <property type="protein sequence ID" value="KXZ59377.1"/>
    <property type="molecule type" value="Genomic_DNA"/>
</dbReference>
<reference evidence="7 8" key="1">
    <citation type="submission" date="2016-01" db="EMBL/GenBank/DDBJ databases">
        <title>Use of Whole Genome Sequencing to ascertain that Brevibacterium massiliense (Roux, Raoult 2009) is a later heterotypic synonym of Brevibacterium ravenspurgense (Mages 2008).</title>
        <authorList>
            <person name="Bernier A.-M."/>
            <person name="Burdz T."/>
            <person name="Huynh C."/>
            <person name="Pachecho A.L."/>
            <person name="Wiebe D."/>
            <person name="Bonner C."/>
            <person name="Bernard K."/>
        </authorList>
    </citation>
    <scope>NUCLEOTIDE SEQUENCE [LARGE SCALE GENOMIC DNA]</scope>
    <source>
        <strain evidence="7 8">CCUG56047</strain>
    </source>
</reference>
<dbReference type="InterPro" id="IPR020846">
    <property type="entry name" value="MFS_dom"/>
</dbReference>
<dbReference type="InterPro" id="IPR011701">
    <property type="entry name" value="MFS"/>
</dbReference>
<keyword evidence="2 5" id="KW-0812">Transmembrane</keyword>
<name>A0A150HB79_9MICO</name>
<feature type="transmembrane region" description="Helical" evidence="5">
    <location>
        <begin position="12"/>
        <end position="38"/>
    </location>
</feature>
<keyword evidence="3 5" id="KW-1133">Transmembrane helix</keyword>
<feature type="transmembrane region" description="Helical" evidence="5">
    <location>
        <begin position="365"/>
        <end position="383"/>
    </location>
</feature>
<feature type="transmembrane region" description="Helical" evidence="5">
    <location>
        <begin position="245"/>
        <end position="264"/>
    </location>
</feature>
<dbReference type="PATRIC" id="fig|479117.4.peg.309"/>
<evidence type="ECO:0000256" key="4">
    <source>
        <dbReference type="ARBA" id="ARBA00023136"/>
    </source>
</evidence>
<feature type="transmembrane region" description="Helical" evidence="5">
    <location>
        <begin position="100"/>
        <end position="123"/>
    </location>
</feature>
<evidence type="ECO:0000256" key="2">
    <source>
        <dbReference type="ARBA" id="ARBA00022692"/>
    </source>
</evidence>
<evidence type="ECO:0000256" key="5">
    <source>
        <dbReference type="SAM" id="Phobius"/>
    </source>
</evidence>
<comment type="subcellular location">
    <subcellularLocation>
        <location evidence="1">Cell membrane</location>
        <topology evidence="1">Multi-pass membrane protein</topology>
    </subcellularLocation>
</comment>
<dbReference type="PANTHER" id="PTHR23531">
    <property type="entry name" value="QUINOLENE RESISTANCE PROTEIN NORA"/>
    <property type="match status" value="1"/>
</dbReference>
<keyword evidence="4 5" id="KW-0472">Membrane</keyword>
<keyword evidence="8" id="KW-1185">Reference proteome</keyword>
<dbReference type="InterPro" id="IPR036259">
    <property type="entry name" value="MFS_trans_sf"/>
</dbReference>
<feature type="transmembrane region" description="Helical" evidence="5">
    <location>
        <begin position="300"/>
        <end position="324"/>
    </location>
</feature>
<evidence type="ECO:0000313" key="7">
    <source>
        <dbReference type="EMBL" id="KXZ59377.1"/>
    </source>
</evidence>
<feature type="transmembrane region" description="Helical" evidence="5">
    <location>
        <begin position="276"/>
        <end position="294"/>
    </location>
</feature>
<dbReference type="Gene3D" id="1.20.1250.20">
    <property type="entry name" value="MFS general substrate transporter like domains"/>
    <property type="match status" value="1"/>
</dbReference>
<dbReference type="CDD" id="cd17489">
    <property type="entry name" value="MFS_YfcJ_like"/>
    <property type="match status" value="1"/>
</dbReference>
<dbReference type="InterPro" id="IPR005829">
    <property type="entry name" value="Sugar_transporter_CS"/>
</dbReference>
<evidence type="ECO:0000256" key="1">
    <source>
        <dbReference type="ARBA" id="ARBA00004651"/>
    </source>
</evidence>
<dbReference type="InterPro" id="IPR052714">
    <property type="entry name" value="MFS_Exporter"/>
</dbReference>
<dbReference type="GO" id="GO:0022857">
    <property type="term" value="F:transmembrane transporter activity"/>
    <property type="evidence" value="ECO:0007669"/>
    <property type="project" value="InterPro"/>
</dbReference>
<proteinExistence type="predicted"/>
<gene>
    <name evidence="7" type="primary">mdtL</name>
    <name evidence="7" type="ORF">Bravens_00311</name>
</gene>
<dbReference type="SUPFAM" id="SSF103473">
    <property type="entry name" value="MFS general substrate transporter"/>
    <property type="match status" value="1"/>
</dbReference>
<protein>
    <submittedName>
        <fullName evidence="7">Multidrug resistance protein MdtL</fullName>
    </submittedName>
</protein>
<feature type="transmembrane region" description="Helical" evidence="5">
    <location>
        <begin position="77"/>
        <end position="94"/>
    </location>
</feature>
<sequence length="391" mass="41346">MTPSRLWNKNFILSFSISLMGSLVFYMLLTSMAAYAVISFGAGQAAAGFASSSFVLGAVVSRVPAGKYLDFIGRKRVILLSSIIQILLSLAYIPTGTLDLFIAVRFLQGFAFGFNHTATSAAVQTVIPPHRRAEGTGYFGMATSLAMASGPFLAVTVSASHGYQPLFYICATIAVVASLLSLLLTLPENPPSAEQRADKWRLTPSSFLEKDTLKTSSVMFFAGLVYSVVMAFLGSYAEAIGASEAAGWFFVALAAAMLICRSFVGRLQDKYGDGWVIYPAILIYAASLTVLTFAHGEFAIVVAGALVGAGFGTLLPAVQAVCVADALPARYGVVVSTFFIMLDLGTAIGSVVLGALEPVVGQRGMFGVSTFVVLFGLLVYWAGRRSVAQGR</sequence>
<feature type="transmembrane region" description="Helical" evidence="5">
    <location>
        <begin position="331"/>
        <end position="353"/>
    </location>
</feature>
<dbReference type="GO" id="GO:0005886">
    <property type="term" value="C:plasma membrane"/>
    <property type="evidence" value="ECO:0007669"/>
    <property type="project" value="UniProtKB-SubCell"/>
</dbReference>
<dbReference type="PROSITE" id="PS00216">
    <property type="entry name" value="SUGAR_TRANSPORT_1"/>
    <property type="match status" value="1"/>
</dbReference>
<dbReference type="RefSeq" id="WP_082790961.1">
    <property type="nucleotide sequence ID" value="NZ_LQQC01000004.1"/>
</dbReference>
<feature type="transmembrane region" description="Helical" evidence="5">
    <location>
        <begin position="166"/>
        <end position="186"/>
    </location>
</feature>
<feature type="transmembrane region" description="Helical" evidence="5">
    <location>
        <begin position="135"/>
        <end position="154"/>
    </location>
</feature>
<organism evidence="7 8">
    <name type="scientific">Brevibacterium ravenspurgense</name>
    <dbReference type="NCBI Taxonomy" id="479117"/>
    <lineage>
        <taxon>Bacteria</taxon>
        <taxon>Bacillati</taxon>
        <taxon>Actinomycetota</taxon>
        <taxon>Actinomycetes</taxon>
        <taxon>Micrococcales</taxon>
        <taxon>Brevibacteriaceae</taxon>
        <taxon>Brevibacterium</taxon>
    </lineage>
</organism>
<dbReference type="Pfam" id="PF07690">
    <property type="entry name" value="MFS_1"/>
    <property type="match status" value="2"/>
</dbReference>
<dbReference type="PROSITE" id="PS50850">
    <property type="entry name" value="MFS"/>
    <property type="match status" value="1"/>
</dbReference>
<dbReference type="Proteomes" id="UP000243589">
    <property type="component" value="Unassembled WGS sequence"/>
</dbReference>
<dbReference type="PANTHER" id="PTHR23531:SF1">
    <property type="entry name" value="QUINOLENE RESISTANCE PROTEIN NORA"/>
    <property type="match status" value="1"/>
</dbReference>
<feature type="domain" description="Major facilitator superfamily (MFS) profile" evidence="6">
    <location>
        <begin position="10"/>
        <end position="388"/>
    </location>
</feature>
<evidence type="ECO:0000313" key="8">
    <source>
        <dbReference type="Proteomes" id="UP000243589"/>
    </source>
</evidence>
<comment type="caution">
    <text evidence="7">The sequence shown here is derived from an EMBL/GenBank/DDBJ whole genome shotgun (WGS) entry which is preliminary data.</text>
</comment>
<dbReference type="AlphaFoldDB" id="A0A150HB79"/>
<feature type="transmembrane region" description="Helical" evidence="5">
    <location>
        <begin position="44"/>
        <end position="65"/>
    </location>
</feature>